<dbReference type="EMBL" id="UINC01000987">
    <property type="protein sequence ID" value="SUZ66558.1"/>
    <property type="molecule type" value="Genomic_DNA"/>
</dbReference>
<dbReference type="InterPro" id="IPR006464">
    <property type="entry name" value="AcTrfase_RimI/Ard1"/>
</dbReference>
<evidence type="ECO:0000256" key="1">
    <source>
        <dbReference type="ARBA" id="ARBA00005395"/>
    </source>
</evidence>
<keyword evidence="3" id="KW-0808">Transferase</keyword>
<evidence type="ECO:0000256" key="4">
    <source>
        <dbReference type="ARBA" id="ARBA00023315"/>
    </source>
</evidence>
<dbReference type="InterPro" id="IPR050680">
    <property type="entry name" value="YpeA/RimI_acetyltransf"/>
</dbReference>
<dbReference type="CDD" id="cd04301">
    <property type="entry name" value="NAT_SF"/>
    <property type="match status" value="1"/>
</dbReference>
<dbReference type="SUPFAM" id="SSF55729">
    <property type="entry name" value="Acyl-CoA N-acyltransferases (Nat)"/>
    <property type="match status" value="1"/>
</dbReference>
<dbReference type="PANTHER" id="PTHR43420:SF51">
    <property type="entry name" value="PEPTIDYL-LYSINE N-ACETYLTRANSFERASE YIAC"/>
    <property type="match status" value="1"/>
</dbReference>
<evidence type="ECO:0000259" key="5">
    <source>
        <dbReference type="PROSITE" id="PS51186"/>
    </source>
</evidence>
<proteinExistence type="inferred from homology"/>
<sequence>MAYSDIPQVVEIEQQVTFHPWTQNAFSESIKAGDKCWVIEYDNQVVAYLVQSIYTEESHILNLAVKSTRQGQGLGRGLVKKACADARKGGVMKILLEVCPNNLIARQLYESEGFLVFGRRNSYYRSGGRAEDALVMERVLEPASVMTQ</sequence>
<dbReference type="GO" id="GO:0008080">
    <property type="term" value="F:N-acetyltransferase activity"/>
    <property type="evidence" value="ECO:0007669"/>
    <property type="project" value="InterPro"/>
</dbReference>
<keyword evidence="2" id="KW-0963">Cytoplasm</keyword>
<dbReference type="Gene3D" id="3.40.630.30">
    <property type="match status" value="1"/>
</dbReference>
<dbReference type="AlphaFoldDB" id="A0A381PJE2"/>
<name>A0A381PJE2_9ZZZZ</name>
<comment type="similarity">
    <text evidence="1">Belongs to the acetyltransferase family. RimI subfamily.</text>
</comment>
<feature type="domain" description="N-acetyltransferase" evidence="5">
    <location>
        <begin position="1"/>
        <end position="141"/>
    </location>
</feature>
<dbReference type="PROSITE" id="PS51186">
    <property type="entry name" value="GNAT"/>
    <property type="match status" value="1"/>
</dbReference>
<accession>A0A381PJE2</accession>
<dbReference type="PANTHER" id="PTHR43420">
    <property type="entry name" value="ACETYLTRANSFERASE"/>
    <property type="match status" value="1"/>
</dbReference>
<reference evidence="6" key="1">
    <citation type="submission" date="2018-05" db="EMBL/GenBank/DDBJ databases">
        <authorList>
            <person name="Lanie J.A."/>
            <person name="Ng W.-L."/>
            <person name="Kazmierczak K.M."/>
            <person name="Andrzejewski T.M."/>
            <person name="Davidsen T.M."/>
            <person name="Wayne K.J."/>
            <person name="Tettelin H."/>
            <person name="Glass J.I."/>
            <person name="Rusch D."/>
            <person name="Podicherti R."/>
            <person name="Tsui H.-C.T."/>
            <person name="Winkler M.E."/>
        </authorList>
    </citation>
    <scope>NUCLEOTIDE SEQUENCE</scope>
</reference>
<gene>
    <name evidence="6" type="ORF">METZ01_LOCUS19412</name>
</gene>
<dbReference type="InterPro" id="IPR000182">
    <property type="entry name" value="GNAT_dom"/>
</dbReference>
<evidence type="ECO:0000256" key="2">
    <source>
        <dbReference type="ARBA" id="ARBA00022490"/>
    </source>
</evidence>
<keyword evidence="4" id="KW-0012">Acyltransferase</keyword>
<dbReference type="NCBIfam" id="TIGR01575">
    <property type="entry name" value="rimI"/>
    <property type="match status" value="1"/>
</dbReference>
<dbReference type="InterPro" id="IPR016181">
    <property type="entry name" value="Acyl_CoA_acyltransferase"/>
</dbReference>
<dbReference type="Pfam" id="PF00583">
    <property type="entry name" value="Acetyltransf_1"/>
    <property type="match status" value="1"/>
</dbReference>
<evidence type="ECO:0000313" key="6">
    <source>
        <dbReference type="EMBL" id="SUZ66558.1"/>
    </source>
</evidence>
<protein>
    <recommendedName>
        <fullName evidence="5">N-acetyltransferase domain-containing protein</fullName>
    </recommendedName>
</protein>
<organism evidence="6">
    <name type="scientific">marine metagenome</name>
    <dbReference type="NCBI Taxonomy" id="408172"/>
    <lineage>
        <taxon>unclassified sequences</taxon>
        <taxon>metagenomes</taxon>
        <taxon>ecological metagenomes</taxon>
    </lineage>
</organism>
<evidence type="ECO:0000256" key="3">
    <source>
        <dbReference type="ARBA" id="ARBA00022679"/>
    </source>
</evidence>